<dbReference type="InterPro" id="IPR011032">
    <property type="entry name" value="GroES-like_sf"/>
</dbReference>
<dbReference type="PANTHER" id="PTHR42940">
    <property type="entry name" value="ALCOHOL DEHYDROGENASE 1-RELATED"/>
    <property type="match status" value="1"/>
</dbReference>
<evidence type="ECO:0000256" key="3">
    <source>
        <dbReference type="ARBA" id="ARBA00013190"/>
    </source>
</evidence>
<dbReference type="Gene3D" id="3.40.50.720">
    <property type="entry name" value="NAD(P)-binding Rossmann-like Domain"/>
    <property type="match status" value="1"/>
</dbReference>
<reference evidence="9 10" key="1">
    <citation type="submission" date="2016-04" db="EMBL/GenBank/DDBJ databases">
        <title>A degradative enzymes factory behind the ericoid mycorrhizal symbiosis.</title>
        <authorList>
            <consortium name="DOE Joint Genome Institute"/>
            <person name="Martino E."/>
            <person name="Morin E."/>
            <person name="Grelet G."/>
            <person name="Kuo A."/>
            <person name="Kohler A."/>
            <person name="Daghino S."/>
            <person name="Barry K."/>
            <person name="Choi C."/>
            <person name="Cichocki N."/>
            <person name="Clum A."/>
            <person name="Copeland A."/>
            <person name="Hainaut M."/>
            <person name="Haridas S."/>
            <person name="Labutti K."/>
            <person name="Lindquist E."/>
            <person name="Lipzen A."/>
            <person name="Khouja H.-R."/>
            <person name="Murat C."/>
            <person name="Ohm R."/>
            <person name="Olson A."/>
            <person name="Spatafora J."/>
            <person name="Veneault-Fourrey C."/>
            <person name="Henrissat B."/>
            <person name="Grigoriev I."/>
            <person name="Martin F."/>
            <person name="Perotto S."/>
        </authorList>
    </citation>
    <scope>NUCLEOTIDE SEQUENCE [LARGE SCALE GENOMIC DNA]</scope>
    <source>
        <strain evidence="9 10">F</strain>
    </source>
</reference>
<comment type="cofactor">
    <cofactor evidence="1">
        <name>Zn(2+)</name>
        <dbReference type="ChEBI" id="CHEBI:29105"/>
    </cofactor>
</comment>
<keyword evidence="6" id="KW-0560">Oxidoreductase</keyword>
<feature type="domain" description="Enoyl reductase (ER)" evidence="8">
    <location>
        <begin position="17"/>
        <end position="336"/>
    </location>
</feature>
<dbReference type="SMART" id="SM00829">
    <property type="entry name" value="PKS_ER"/>
    <property type="match status" value="1"/>
</dbReference>
<keyword evidence="4" id="KW-0479">Metal-binding</keyword>
<dbReference type="Pfam" id="PF00107">
    <property type="entry name" value="ADH_zinc_N"/>
    <property type="match status" value="1"/>
</dbReference>
<keyword evidence="7" id="KW-0520">NAD</keyword>
<evidence type="ECO:0000313" key="10">
    <source>
        <dbReference type="Proteomes" id="UP000235786"/>
    </source>
</evidence>
<keyword evidence="10" id="KW-1185">Reference proteome</keyword>
<dbReference type="GO" id="GO:0004022">
    <property type="term" value="F:alcohol dehydrogenase (NAD+) activity"/>
    <property type="evidence" value="ECO:0007669"/>
    <property type="project" value="UniProtKB-EC"/>
</dbReference>
<dbReference type="PANTHER" id="PTHR42940:SF3">
    <property type="entry name" value="ALCOHOL DEHYDROGENASE 1-RELATED"/>
    <property type="match status" value="1"/>
</dbReference>
<keyword evidence="5" id="KW-0862">Zinc</keyword>
<evidence type="ECO:0000256" key="6">
    <source>
        <dbReference type="ARBA" id="ARBA00023002"/>
    </source>
</evidence>
<dbReference type="EMBL" id="KZ613941">
    <property type="protein sequence ID" value="PMD43897.1"/>
    <property type="molecule type" value="Genomic_DNA"/>
</dbReference>
<dbReference type="Proteomes" id="UP000235786">
    <property type="component" value="Unassembled WGS sequence"/>
</dbReference>
<evidence type="ECO:0000256" key="7">
    <source>
        <dbReference type="ARBA" id="ARBA00023027"/>
    </source>
</evidence>
<dbReference type="GO" id="GO:0046872">
    <property type="term" value="F:metal ion binding"/>
    <property type="evidence" value="ECO:0007669"/>
    <property type="project" value="UniProtKB-KW"/>
</dbReference>
<evidence type="ECO:0000256" key="4">
    <source>
        <dbReference type="ARBA" id="ARBA00022723"/>
    </source>
</evidence>
<dbReference type="SUPFAM" id="SSF51735">
    <property type="entry name" value="NAD(P)-binding Rossmann-fold domains"/>
    <property type="match status" value="1"/>
</dbReference>
<dbReference type="InterPro" id="IPR020843">
    <property type="entry name" value="ER"/>
</dbReference>
<name>A0A2J6RZG1_HYAVF</name>
<dbReference type="InterPro" id="IPR013154">
    <property type="entry name" value="ADH-like_N"/>
</dbReference>
<gene>
    <name evidence="9" type="ORF">L207DRAFT_421720</name>
</gene>
<organism evidence="9 10">
    <name type="scientific">Hyaloscypha variabilis (strain UAMH 11265 / GT02V1 / F)</name>
    <name type="common">Meliniomyces variabilis</name>
    <dbReference type="NCBI Taxonomy" id="1149755"/>
    <lineage>
        <taxon>Eukaryota</taxon>
        <taxon>Fungi</taxon>
        <taxon>Dikarya</taxon>
        <taxon>Ascomycota</taxon>
        <taxon>Pezizomycotina</taxon>
        <taxon>Leotiomycetes</taxon>
        <taxon>Helotiales</taxon>
        <taxon>Hyaloscyphaceae</taxon>
        <taxon>Hyaloscypha</taxon>
        <taxon>Hyaloscypha variabilis</taxon>
    </lineage>
</organism>
<protein>
    <recommendedName>
        <fullName evidence="3">alcohol dehydrogenase</fullName>
        <ecNumber evidence="3">1.1.1.1</ecNumber>
    </recommendedName>
</protein>
<sequence>MISGTIPTFQTAAVLKGPYGEYHTIVENWPVPRPGPDEALVRIEASAICSGDINPRDGYPPAPKIPNRPLVSGHEGVGYVVALGDNTGSSAGFAVGDRVGLGWRRSTCHKCSLCEGGRENICQNVTVNGYDGHGTNQEYVALPVSDLISIPKTTASATELAPLHCAGGTALGAVRSANLNPGEWLCYSKHFGYRVVAIDSSHKESYCKNLGSDAFVGYEESTTVVQRVTEATGGGVHGTVVCNASPASYSQAIEYSNAGATIVSVGPAMIQLHTGHLMQKGLKLVAQTNGSKQDLKDALAFSNIGLVSSIERIPLASIDVALDALKLGKVVGRQVISFS</sequence>
<evidence type="ECO:0000256" key="5">
    <source>
        <dbReference type="ARBA" id="ARBA00022833"/>
    </source>
</evidence>
<dbReference type="EC" id="1.1.1.1" evidence="3"/>
<evidence type="ECO:0000313" key="9">
    <source>
        <dbReference type="EMBL" id="PMD43897.1"/>
    </source>
</evidence>
<evidence type="ECO:0000259" key="8">
    <source>
        <dbReference type="SMART" id="SM00829"/>
    </source>
</evidence>
<evidence type="ECO:0000256" key="2">
    <source>
        <dbReference type="ARBA" id="ARBA00008072"/>
    </source>
</evidence>
<dbReference type="OrthoDB" id="256333at2759"/>
<accession>A0A2J6RZG1</accession>
<dbReference type="STRING" id="1149755.A0A2J6RZG1"/>
<dbReference type="GO" id="GO:0005737">
    <property type="term" value="C:cytoplasm"/>
    <property type="evidence" value="ECO:0007669"/>
    <property type="project" value="TreeGrafter"/>
</dbReference>
<dbReference type="AlphaFoldDB" id="A0A2J6RZG1"/>
<proteinExistence type="inferred from homology"/>
<dbReference type="InterPro" id="IPR013149">
    <property type="entry name" value="ADH-like_C"/>
</dbReference>
<dbReference type="SUPFAM" id="SSF50129">
    <property type="entry name" value="GroES-like"/>
    <property type="match status" value="1"/>
</dbReference>
<comment type="similarity">
    <text evidence="2">Belongs to the zinc-containing alcohol dehydrogenase family.</text>
</comment>
<dbReference type="Pfam" id="PF08240">
    <property type="entry name" value="ADH_N"/>
    <property type="match status" value="1"/>
</dbReference>
<evidence type="ECO:0000256" key="1">
    <source>
        <dbReference type="ARBA" id="ARBA00001947"/>
    </source>
</evidence>
<dbReference type="Gene3D" id="3.90.180.10">
    <property type="entry name" value="Medium-chain alcohol dehydrogenases, catalytic domain"/>
    <property type="match status" value="1"/>
</dbReference>
<dbReference type="InterPro" id="IPR036291">
    <property type="entry name" value="NAD(P)-bd_dom_sf"/>
</dbReference>